<comment type="subcellular location">
    <subcellularLocation>
        <location evidence="1">Cell membrane</location>
        <topology evidence="1">Multi-pass membrane protein</topology>
    </subcellularLocation>
</comment>
<evidence type="ECO:0000313" key="9">
    <source>
        <dbReference type="EMBL" id="ALG81711.1"/>
    </source>
</evidence>
<reference evidence="8 11" key="1">
    <citation type="journal article" date="2015" name="ISME J.">
        <title>Elemental sulfur and acetate can support life of a novel strictly anaerobic haloarchaeon.</title>
        <authorList>
            <person name="Sorokin D.Y."/>
            <person name="Kublanov I.V."/>
            <person name="Gavrilov S.N."/>
            <person name="Rojo D."/>
            <person name="Roman P."/>
            <person name="Golyshin P.N."/>
            <person name="Slepak V.Z."/>
            <person name="Smedile F."/>
            <person name="Ferrer M."/>
            <person name="Messina E."/>
            <person name="La Cono V."/>
            <person name="Yakimov M.M."/>
        </authorList>
    </citation>
    <scope>NUCLEOTIDE SEQUENCE [LARGE SCALE GENOMIC DNA]</scope>
    <source>
        <strain evidence="8 11">HSR2</strain>
    </source>
</reference>
<dbReference type="HOGENOM" id="CLU_101659_1_0_2"/>
<keyword evidence="11" id="KW-1185">Reference proteome</keyword>
<evidence type="ECO:0000256" key="2">
    <source>
        <dbReference type="ARBA" id="ARBA00022475"/>
    </source>
</evidence>
<dbReference type="KEGG" id="hsu:HLASF_0815"/>
<reference evidence="10" key="2">
    <citation type="submission" date="2015-05" db="EMBL/GenBank/DDBJ databases">
        <title>Complete genome sequence of Halanaeroarchaeum sulfurireducens type strain M27-SA2, a sulfate-reducer haloarchaeon from marine anoxic lake Medee.</title>
        <authorList>
            <person name="Messina E."/>
            <person name="Kublanov I.V."/>
            <person name="Toshchakov S."/>
            <person name="Arcadi E."/>
            <person name="La Spada G."/>
            <person name="La Cono V."/>
            <person name="Yakimov M.M."/>
        </authorList>
    </citation>
    <scope>NUCLEOTIDE SEQUENCE [LARGE SCALE GENOMIC DNA]</scope>
    <source>
        <strain evidence="10">M27-SA2</strain>
    </source>
</reference>
<gene>
    <name evidence="8" type="primary">mnhB</name>
    <name evidence="9" type="ORF">HLASA_0812</name>
    <name evidence="8" type="ORF">HLASF_0815</name>
</gene>
<evidence type="ECO:0000256" key="4">
    <source>
        <dbReference type="ARBA" id="ARBA00022989"/>
    </source>
</evidence>
<evidence type="ECO:0000259" key="7">
    <source>
        <dbReference type="Pfam" id="PF04039"/>
    </source>
</evidence>
<reference evidence="9 10" key="3">
    <citation type="journal article" date="2016" name="Stand. Genomic Sci.">
        <title>Complete genome sequence of 'Halanaeroarchaeum sulfurireducens' M27-SA2, a sulfur-reducing and acetate-oxidizing haloarchaeon from the deep-sea hypersaline anoxic lake Medee.</title>
        <authorList>
            <person name="Messina E."/>
            <person name="Sorokin D.Y."/>
            <person name="Kublanov I.V."/>
            <person name="Toshchakov S."/>
            <person name="Lopatina A."/>
            <person name="Arcadi E."/>
            <person name="Smedile F."/>
            <person name="La Spada G."/>
            <person name="La Cono V."/>
            <person name="Yakimov M.M."/>
        </authorList>
    </citation>
    <scope>NUCLEOTIDE SEQUENCE [LARGE SCALE GENOMIC DNA]</scope>
    <source>
        <strain evidence="9 10">M27-SA2</strain>
    </source>
</reference>
<sequence>MTTVIFRTATKFVVPIIMLVSIALFLQGHNAPGGGFIGGVLTASAFALIYIAYGLDFLEDGVLGRDAQTMIEHISHGVVSDYRHLFAIGLGIAAGSGLLAILLGVPFLTQGYVILEHVPIYGEVELASAVVFDLGVYAVVIGALLTILSVVGAE</sequence>
<feature type="transmembrane region" description="Helical" evidence="6">
    <location>
        <begin position="35"/>
        <end position="55"/>
    </location>
</feature>
<feature type="domain" description="Na+/H+ antiporter MnhB subunit-related protein" evidence="7">
    <location>
        <begin position="5"/>
        <end position="146"/>
    </location>
</feature>
<keyword evidence="3 6" id="KW-0812">Transmembrane</keyword>
<dbReference type="GeneID" id="26010174"/>
<organism evidence="8 11">
    <name type="scientific">Halanaeroarchaeum sulfurireducens</name>
    <dbReference type="NCBI Taxonomy" id="1604004"/>
    <lineage>
        <taxon>Archaea</taxon>
        <taxon>Methanobacteriati</taxon>
        <taxon>Methanobacteriota</taxon>
        <taxon>Stenosarchaea group</taxon>
        <taxon>Halobacteria</taxon>
        <taxon>Halobacteriales</taxon>
        <taxon>Halobacteriaceae</taxon>
        <taxon>Halanaeroarchaeum</taxon>
    </lineage>
</organism>
<evidence type="ECO:0000313" key="11">
    <source>
        <dbReference type="Proteomes" id="UP000069906"/>
    </source>
</evidence>
<dbReference type="Pfam" id="PF04039">
    <property type="entry name" value="MnhB"/>
    <property type="match status" value="1"/>
</dbReference>
<dbReference type="Proteomes" id="UP000060390">
    <property type="component" value="Chromosome"/>
</dbReference>
<dbReference type="InterPro" id="IPR050622">
    <property type="entry name" value="CPA3_antiporter_subunitB"/>
</dbReference>
<dbReference type="PANTHER" id="PTHR33932">
    <property type="entry name" value="NA(+)/H(+) ANTIPORTER SUBUNIT B"/>
    <property type="match status" value="1"/>
</dbReference>
<evidence type="ECO:0000256" key="5">
    <source>
        <dbReference type="ARBA" id="ARBA00023136"/>
    </source>
</evidence>
<evidence type="ECO:0000313" key="10">
    <source>
        <dbReference type="Proteomes" id="UP000060390"/>
    </source>
</evidence>
<dbReference type="GO" id="GO:0005886">
    <property type="term" value="C:plasma membrane"/>
    <property type="evidence" value="ECO:0007669"/>
    <property type="project" value="UniProtKB-SubCell"/>
</dbReference>
<dbReference type="Proteomes" id="UP000069906">
    <property type="component" value="Chromosome"/>
</dbReference>
<proteinExistence type="predicted"/>
<dbReference type="EMBL" id="CP008874">
    <property type="protein sequence ID" value="AKH97309.1"/>
    <property type="molecule type" value="Genomic_DNA"/>
</dbReference>
<feature type="transmembrane region" description="Helical" evidence="6">
    <location>
        <begin position="129"/>
        <end position="151"/>
    </location>
</feature>
<dbReference type="RefSeq" id="WP_050048091.1">
    <property type="nucleotide sequence ID" value="NZ_CP008874.1"/>
</dbReference>
<dbReference type="KEGG" id="hsf:HLASA_0812"/>
<keyword evidence="5 6" id="KW-0472">Membrane</keyword>
<evidence type="ECO:0000256" key="6">
    <source>
        <dbReference type="SAM" id="Phobius"/>
    </source>
</evidence>
<protein>
    <submittedName>
        <fullName evidence="8">Na+/H+ antiporter MnhB subunit-related protein</fullName>
    </submittedName>
</protein>
<dbReference type="EMBL" id="CP011564">
    <property type="protein sequence ID" value="ALG81711.1"/>
    <property type="molecule type" value="Genomic_DNA"/>
</dbReference>
<accession>A0A0F7PCE3</accession>
<feature type="transmembrane region" description="Helical" evidence="6">
    <location>
        <begin position="85"/>
        <end position="109"/>
    </location>
</feature>
<name>A0A0F7PCE3_9EURY</name>
<dbReference type="STRING" id="1604004.HLASA_0812"/>
<feature type="transmembrane region" description="Helical" evidence="6">
    <location>
        <begin position="12"/>
        <end position="29"/>
    </location>
</feature>
<dbReference type="PANTHER" id="PTHR33932:SF4">
    <property type="entry name" value="NA(+)_H(+) ANTIPORTER SUBUNIT B"/>
    <property type="match status" value="1"/>
</dbReference>
<dbReference type="OrthoDB" id="19265at2157"/>
<keyword evidence="2" id="KW-1003">Cell membrane</keyword>
<dbReference type="InterPro" id="IPR007182">
    <property type="entry name" value="MnhB"/>
</dbReference>
<evidence type="ECO:0000256" key="3">
    <source>
        <dbReference type="ARBA" id="ARBA00022692"/>
    </source>
</evidence>
<dbReference type="AlphaFoldDB" id="A0A0F7PCE3"/>
<evidence type="ECO:0000313" key="8">
    <source>
        <dbReference type="EMBL" id="AKH97309.1"/>
    </source>
</evidence>
<evidence type="ECO:0000256" key="1">
    <source>
        <dbReference type="ARBA" id="ARBA00004651"/>
    </source>
</evidence>
<keyword evidence="4 6" id="KW-1133">Transmembrane helix</keyword>